<reference evidence="1 2" key="1">
    <citation type="submission" date="2017-02" db="EMBL/GenBank/DDBJ databases">
        <authorList>
            <person name="Peterson S.W."/>
        </authorList>
    </citation>
    <scope>NUCLEOTIDE SEQUENCE [LARGE SCALE GENOMIC DNA]</scope>
    <source>
        <strain evidence="1 2">LMG 22410</strain>
    </source>
</reference>
<organism evidence="1 2">
    <name type="scientific">Agrococcus casei LMG 22410</name>
    <dbReference type="NCBI Taxonomy" id="1255656"/>
    <lineage>
        <taxon>Bacteria</taxon>
        <taxon>Bacillati</taxon>
        <taxon>Actinomycetota</taxon>
        <taxon>Actinomycetes</taxon>
        <taxon>Micrococcales</taxon>
        <taxon>Microbacteriaceae</taxon>
        <taxon>Agrococcus</taxon>
    </lineage>
</organism>
<evidence type="ECO:0000313" key="2">
    <source>
        <dbReference type="Proteomes" id="UP000195787"/>
    </source>
</evidence>
<dbReference type="GeneID" id="303173625"/>
<proteinExistence type="predicted"/>
<dbReference type="EMBL" id="FUHU01000043">
    <property type="protein sequence ID" value="SJM65361.1"/>
    <property type="molecule type" value="Genomic_DNA"/>
</dbReference>
<accession>A0A1R4GAZ5</accession>
<keyword evidence="2" id="KW-1185">Reference proteome</keyword>
<dbReference type="AlphaFoldDB" id="A0A1R4GAZ5"/>
<protein>
    <submittedName>
        <fullName evidence="1">Uncharacterized protein</fullName>
    </submittedName>
</protein>
<dbReference type="OrthoDB" id="5102422at2"/>
<sequence length="415" mass="44752">MSNPESHDNDVAATESQTAAEVAVRRFHGGDAEIALLEFQGELKDQIVANLHGGFLSTETHASGARAVSPQSMKSLVVSGSAAGATALSAGLSSTLFVATANPSTLMQIGAGFGSAQVGAGGILAQAPFIPVASSLPVVAPMLAVQAISTAIILKEFEKVDQKLDVIKGAVDTAIARFEATHAGQLLAASAIVDEIHQQYELSGAFSNDMLIRLSLAERDVFQLAERFRHLALTSQIPTSMDDPGHVQRANYDAHSAMLSSFLSLRIAHLRLCVDMQENPKSVEASVERLTKKIREDSQFWEYLLQRSESLRDEITIREEKLSDMNWAERALPGFAGGRGTATQREIEALKAAYVSTLESENAIMKGFTSLIETAKETLVVLENPKKNLESAPTLVYWQDETGEHSFATDRLQLS</sequence>
<name>A0A1R4GAZ5_9MICO</name>
<gene>
    <name evidence="1" type="ORF">CZ674_10435</name>
</gene>
<evidence type="ECO:0000313" key="1">
    <source>
        <dbReference type="EMBL" id="SJM65361.1"/>
    </source>
</evidence>
<dbReference type="RefSeq" id="WP_086992493.1">
    <property type="nucleotide sequence ID" value="NZ_FUHU01000043.1"/>
</dbReference>
<dbReference type="Proteomes" id="UP000195787">
    <property type="component" value="Unassembled WGS sequence"/>
</dbReference>